<dbReference type="SUPFAM" id="SSF52540">
    <property type="entry name" value="P-loop containing nucleoside triphosphate hydrolases"/>
    <property type="match status" value="1"/>
</dbReference>
<dbReference type="OrthoDB" id="271259at2759"/>
<evidence type="ECO:0000313" key="2">
    <source>
        <dbReference type="Proteomes" id="UP000504603"/>
    </source>
</evidence>
<organism evidence="2 3">
    <name type="scientific">Momordica charantia</name>
    <name type="common">Bitter gourd</name>
    <name type="synonym">Balsam pear</name>
    <dbReference type="NCBI Taxonomy" id="3673"/>
    <lineage>
        <taxon>Eukaryota</taxon>
        <taxon>Viridiplantae</taxon>
        <taxon>Streptophyta</taxon>
        <taxon>Embryophyta</taxon>
        <taxon>Tracheophyta</taxon>
        <taxon>Spermatophyta</taxon>
        <taxon>Magnoliopsida</taxon>
        <taxon>eudicotyledons</taxon>
        <taxon>Gunneridae</taxon>
        <taxon>Pentapetalae</taxon>
        <taxon>rosids</taxon>
        <taxon>fabids</taxon>
        <taxon>Cucurbitales</taxon>
        <taxon>Cucurbitaceae</taxon>
        <taxon>Momordiceae</taxon>
        <taxon>Momordica</taxon>
    </lineage>
</organism>
<dbReference type="AlphaFoldDB" id="A0A6J1DRS1"/>
<feature type="compositionally biased region" description="Acidic residues" evidence="1">
    <location>
        <begin position="24"/>
        <end position="33"/>
    </location>
</feature>
<dbReference type="PANTHER" id="PTHR33477">
    <property type="entry name" value="P-LOOP NTPASE DOMAIN-CONTAINING PROTEIN LPA1 HOMOLOG 1"/>
    <property type="match status" value="1"/>
</dbReference>
<dbReference type="PANTHER" id="PTHR33477:SF2">
    <property type="entry name" value="2-PHOSPHOGLYCERATE KINASE"/>
    <property type="match status" value="1"/>
</dbReference>
<reference evidence="3" key="1">
    <citation type="submission" date="2025-08" db="UniProtKB">
        <authorList>
            <consortium name="RefSeq"/>
        </authorList>
    </citation>
    <scope>IDENTIFICATION</scope>
    <source>
        <strain evidence="3">OHB3-1</strain>
    </source>
</reference>
<dbReference type="GeneID" id="111023704"/>
<sequence>MRKVKDKGRAVSVSMPNAGINCTGDDDDDDDAIADAGSSSQSNDNLKDCSTFPVARLPSRNTSSKYDFVKVKVWLGDNADHYYVLSRFLLSRMLTVTKIPNHVAIKIALELKKLLVDNSLLDVSQSDLEANIFKLMERRGYGEEYINRYKMMTRFHHQRVPLVILVCGTTCVGKSTIATQLAQRLNLPNVLQTDMVYELLRTSTDAPLTSTPIWARDFSSPEELITEFCRECRIVRKGLAGDLKKAMKDGKPIIIEGIHLDPSIYLMDDESKSPANVSAKGIERNPLSATSDDKSSKQMESSSLAFRQNQKGNDTCIRTSPSKECMHTNQENEVLDSLEAVGIAGNDTGVTDETHIKEEKRSVRKEKSGAEPIIIPIVLKMAEFDHKALLEEWISPRTFSDKCPLQDKDKLIANLKTIQGYLCSFKSQGLVVVNISATTFPQTLDWLHGYILQKVYVSSL</sequence>
<protein>
    <submittedName>
        <fullName evidence="3">Uncharacterized protein LOC111023704</fullName>
    </submittedName>
</protein>
<gene>
    <name evidence="3" type="primary">LOC111023704</name>
</gene>
<accession>A0A6J1DRS1</accession>
<feature type="compositionally biased region" description="Polar residues" evidence="1">
    <location>
        <begin position="298"/>
        <end position="322"/>
    </location>
</feature>
<keyword evidence="2" id="KW-1185">Reference proteome</keyword>
<feature type="region of interest" description="Disordered" evidence="1">
    <location>
        <begin position="275"/>
        <end position="322"/>
    </location>
</feature>
<dbReference type="Gene3D" id="3.40.50.300">
    <property type="entry name" value="P-loop containing nucleotide triphosphate hydrolases"/>
    <property type="match status" value="1"/>
</dbReference>
<dbReference type="Proteomes" id="UP000504603">
    <property type="component" value="Unplaced"/>
</dbReference>
<evidence type="ECO:0000256" key="1">
    <source>
        <dbReference type="SAM" id="MobiDB-lite"/>
    </source>
</evidence>
<proteinExistence type="predicted"/>
<dbReference type="InterPro" id="IPR027417">
    <property type="entry name" value="P-loop_NTPase"/>
</dbReference>
<dbReference type="RefSeq" id="XP_022156863.1">
    <property type="nucleotide sequence ID" value="XM_022301171.1"/>
</dbReference>
<feature type="region of interest" description="Disordered" evidence="1">
    <location>
        <begin position="1"/>
        <end position="45"/>
    </location>
</feature>
<name>A0A6J1DRS1_MOMCH</name>
<evidence type="ECO:0000313" key="3">
    <source>
        <dbReference type="RefSeq" id="XP_022156863.1"/>
    </source>
</evidence>
<dbReference type="KEGG" id="mcha:111023704"/>
<dbReference type="Pfam" id="PF13238">
    <property type="entry name" value="AAA_18"/>
    <property type="match status" value="1"/>
</dbReference>